<dbReference type="OrthoDB" id="7675395at2"/>
<dbReference type="KEGG" id="mbac:BN1209_0606"/>
<dbReference type="AlphaFoldDB" id="A0A0B7ITV3"/>
<keyword evidence="1" id="KW-0732">Signal</keyword>
<dbReference type="PANTHER" id="PTHR47572">
    <property type="entry name" value="LIPOPROTEIN-RELATED"/>
    <property type="match status" value="1"/>
</dbReference>
<gene>
    <name evidence="3" type="ORF">BN1209_0606</name>
</gene>
<keyword evidence="4" id="KW-1185">Reference proteome</keyword>
<dbReference type="InterPro" id="IPR013658">
    <property type="entry name" value="SGL"/>
</dbReference>
<sequence length="285" mass="30117">MRISKLLLALVAVVSITAQAHETKKITGLKMPESAIAAKDGRVFVSEIGEFGKDGDGQITVVDKNGEAKVFAQGLDDPKGLAIVGKDLYVADNHRVIKITPDGKTSVFAAAEAFPEAPQFLNDLESDAAGNIYVSDSGDLKGVGGAVYKINPQGKVTTIINGKQDARVLAPNGLLMGKTPNCIMVVDFVSGVLYRLEMKKNTLIEVAKGFGGGDGIVKGKKDQFFVSDWKNGKVFSVKLEKGAVPTGELVKEGFAAAADIAPSLDGKFLLVPDMKAGELVYLPIH</sequence>
<evidence type="ECO:0000256" key="1">
    <source>
        <dbReference type="SAM" id="SignalP"/>
    </source>
</evidence>
<evidence type="ECO:0000313" key="4">
    <source>
        <dbReference type="Proteomes" id="UP000056322"/>
    </source>
</evidence>
<dbReference type="Gene3D" id="2.120.10.30">
    <property type="entry name" value="TolB, C-terminal domain"/>
    <property type="match status" value="1"/>
</dbReference>
<dbReference type="STRING" id="1581680.BN1209_0606"/>
<proteinExistence type="predicted"/>
<dbReference type="InterPro" id="IPR051262">
    <property type="entry name" value="SMP-30/CGR1_Lactonase"/>
</dbReference>
<organism evidence="3 4">
    <name type="scientific">Candidatus Methylopumilus turicensis</name>
    <dbReference type="NCBI Taxonomy" id="1581680"/>
    <lineage>
        <taxon>Bacteria</taxon>
        <taxon>Pseudomonadati</taxon>
        <taxon>Pseudomonadota</taxon>
        <taxon>Betaproteobacteria</taxon>
        <taxon>Nitrosomonadales</taxon>
        <taxon>Methylophilaceae</taxon>
        <taxon>Candidatus Methylopumilus</taxon>
    </lineage>
</organism>
<dbReference type="Proteomes" id="UP000056322">
    <property type="component" value="Chromosome 1"/>
</dbReference>
<feature type="chain" id="PRO_5002118037" evidence="1">
    <location>
        <begin position="21"/>
        <end position="285"/>
    </location>
</feature>
<feature type="domain" description="SMP-30/Gluconolactonase/LRE-like region" evidence="2">
    <location>
        <begin position="85"/>
        <end position="240"/>
    </location>
</feature>
<feature type="signal peptide" evidence="1">
    <location>
        <begin position="1"/>
        <end position="20"/>
    </location>
</feature>
<evidence type="ECO:0000313" key="3">
    <source>
        <dbReference type="EMBL" id="CEN55649.1"/>
    </source>
</evidence>
<name>A0A0B7ITV3_9PROT</name>
<dbReference type="Pfam" id="PF08450">
    <property type="entry name" value="SGL"/>
    <property type="match status" value="1"/>
</dbReference>
<dbReference type="RefSeq" id="WP_045750888.1">
    <property type="nucleotide sequence ID" value="NZ_LN794158.1"/>
</dbReference>
<dbReference type="InterPro" id="IPR011042">
    <property type="entry name" value="6-blade_b-propeller_TolB-like"/>
</dbReference>
<dbReference type="EMBL" id="LN794158">
    <property type="protein sequence ID" value="CEN55649.1"/>
    <property type="molecule type" value="Genomic_DNA"/>
</dbReference>
<dbReference type="PANTHER" id="PTHR47572:SF5">
    <property type="entry name" value="BLR2277 PROTEIN"/>
    <property type="match status" value="1"/>
</dbReference>
<reference evidence="4" key="1">
    <citation type="submission" date="2014-12" db="EMBL/GenBank/DDBJ databases">
        <authorList>
            <person name="Salcher M.M."/>
        </authorList>
    </citation>
    <scope>NUCLEOTIDE SEQUENCE [LARGE SCALE GENOMIC DNA]</scope>
    <source>
        <strain evidence="4">MMS-10A-171</strain>
    </source>
</reference>
<dbReference type="HOGENOM" id="CLU_070070_2_0_4"/>
<protein>
    <submittedName>
        <fullName evidence="3">SMP-30/Gluconolaconase/LRE domain protein</fullName>
    </submittedName>
</protein>
<accession>A0A0B7ITV3</accession>
<dbReference type="SUPFAM" id="SSF63829">
    <property type="entry name" value="Calcium-dependent phosphotriesterase"/>
    <property type="match status" value="1"/>
</dbReference>
<evidence type="ECO:0000259" key="2">
    <source>
        <dbReference type="Pfam" id="PF08450"/>
    </source>
</evidence>